<evidence type="ECO:0000256" key="1">
    <source>
        <dbReference type="SAM" id="MobiDB-lite"/>
    </source>
</evidence>
<gene>
    <name evidence="2" type="ORF">N0V84_001649</name>
</gene>
<comment type="caution">
    <text evidence="2">The sequence shown here is derived from an EMBL/GenBank/DDBJ whole genome shotgun (WGS) entry which is preliminary data.</text>
</comment>
<dbReference type="Pfam" id="PF12511">
    <property type="entry name" value="DUF3716"/>
    <property type="match status" value="1"/>
</dbReference>
<dbReference type="AlphaFoldDB" id="A0A9W8WLC1"/>
<keyword evidence="3" id="KW-1185">Reference proteome</keyword>
<name>A0A9W8WLC1_9HYPO</name>
<feature type="region of interest" description="Disordered" evidence="1">
    <location>
        <begin position="1"/>
        <end position="23"/>
    </location>
</feature>
<protein>
    <submittedName>
        <fullName evidence="2">Uncharacterized protein</fullName>
    </submittedName>
</protein>
<accession>A0A9W8WLC1</accession>
<sequence>MSSLPEHPKPFPRGDADAIPGYPSARGRYVPPTVFGVETSTFDYNAPLPTANPDLTVWVLMNAINGCSSKVIKLLTEGQPIRQLELRNKVDSRSLKPIPYNINLRNSQNCDAMIRHLYGEELDEEDQCTKCKDSKGALIGCIVCPEIVPNCANCDWNRSGGQCSLSIGRSGSRRAKRKVHAAESEGEAANDEEDTTNSLLEVFNDMDPATLTRLSVVLAEAAKRTGHGRR</sequence>
<dbReference type="Proteomes" id="UP001140502">
    <property type="component" value="Unassembled WGS sequence"/>
</dbReference>
<dbReference type="OrthoDB" id="5028429at2759"/>
<organism evidence="2 3">
    <name type="scientific">Fusarium piperis</name>
    <dbReference type="NCBI Taxonomy" id="1435070"/>
    <lineage>
        <taxon>Eukaryota</taxon>
        <taxon>Fungi</taxon>
        <taxon>Dikarya</taxon>
        <taxon>Ascomycota</taxon>
        <taxon>Pezizomycotina</taxon>
        <taxon>Sordariomycetes</taxon>
        <taxon>Hypocreomycetidae</taxon>
        <taxon>Hypocreales</taxon>
        <taxon>Nectriaceae</taxon>
        <taxon>Fusarium</taxon>
        <taxon>Fusarium solani species complex</taxon>
    </lineage>
</organism>
<evidence type="ECO:0000313" key="2">
    <source>
        <dbReference type="EMBL" id="KAJ4327839.1"/>
    </source>
</evidence>
<feature type="compositionally biased region" description="Acidic residues" evidence="1">
    <location>
        <begin position="184"/>
        <end position="195"/>
    </location>
</feature>
<evidence type="ECO:0000313" key="3">
    <source>
        <dbReference type="Proteomes" id="UP001140502"/>
    </source>
</evidence>
<reference evidence="2" key="1">
    <citation type="submission" date="2022-10" db="EMBL/GenBank/DDBJ databases">
        <title>Tapping the CABI collections for fungal endophytes: first genome assemblies for Collariella, Neodidymelliopsis, Ascochyta clinopodiicola, Didymella pomorum, Didymosphaeria variabile, Neocosmospora piperis and Neocucurbitaria cava.</title>
        <authorList>
            <person name="Hill R."/>
        </authorList>
    </citation>
    <scope>NUCLEOTIDE SEQUENCE</scope>
    <source>
        <strain evidence="2">IMI 366586</strain>
    </source>
</reference>
<feature type="region of interest" description="Disordered" evidence="1">
    <location>
        <begin position="174"/>
        <end position="195"/>
    </location>
</feature>
<feature type="compositionally biased region" description="Basic and acidic residues" evidence="1">
    <location>
        <begin position="1"/>
        <end position="16"/>
    </location>
</feature>
<proteinExistence type="predicted"/>
<dbReference type="EMBL" id="JAPEUR010000018">
    <property type="protein sequence ID" value="KAJ4327839.1"/>
    <property type="molecule type" value="Genomic_DNA"/>
</dbReference>
<dbReference type="InterPro" id="IPR022190">
    <property type="entry name" value="DUF3716"/>
</dbReference>